<organism evidence="1 2">
    <name type="scientific">Romanomermis culicivorax</name>
    <name type="common">Nematode worm</name>
    <dbReference type="NCBI Taxonomy" id="13658"/>
    <lineage>
        <taxon>Eukaryota</taxon>
        <taxon>Metazoa</taxon>
        <taxon>Ecdysozoa</taxon>
        <taxon>Nematoda</taxon>
        <taxon>Enoplea</taxon>
        <taxon>Dorylaimia</taxon>
        <taxon>Mermithida</taxon>
        <taxon>Mermithoidea</taxon>
        <taxon>Mermithidae</taxon>
        <taxon>Romanomermis</taxon>
    </lineage>
</organism>
<dbReference type="AlphaFoldDB" id="A0A915L8E6"/>
<dbReference type="Proteomes" id="UP000887565">
    <property type="component" value="Unplaced"/>
</dbReference>
<evidence type="ECO:0000313" key="2">
    <source>
        <dbReference type="WBParaSite" id="nRc.2.0.1.t46016-RA"/>
    </source>
</evidence>
<dbReference type="WBParaSite" id="nRc.2.0.1.t46016-RA">
    <property type="protein sequence ID" value="nRc.2.0.1.t46016-RA"/>
    <property type="gene ID" value="nRc.2.0.1.g46016"/>
</dbReference>
<evidence type="ECO:0000313" key="1">
    <source>
        <dbReference type="Proteomes" id="UP000887565"/>
    </source>
</evidence>
<keyword evidence="1" id="KW-1185">Reference proteome</keyword>
<name>A0A915L8E6_ROMCU</name>
<protein>
    <submittedName>
        <fullName evidence="2">Uncharacterized protein</fullName>
    </submittedName>
</protein>
<reference evidence="2" key="1">
    <citation type="submission" date="2022-11" db="UniProtKB">
        <authorList>
            <consortium name="WormBaseParasite"/>
        </authorList>
    </citation>
    <scope>IDENTIFICATION</scope>
</reference>
<proteinExistence type="predicted"/>
<sequence length="84" mass="8720">MKKTQKEQNWVTVRNGKINGDGGSGYPKRNVGVVGSHCGGRSGVLDGGYLDSHEGRGNLAVVVLVRSRVMREAAVMVGVAPAAG</sequence>
<accession>A0A915L8E6</accession>